<gene>
    <name evidence="2" type="ORF">SAMN04488127_2886</name>
</gene>
<protein>
    <submittedName>
        <fullName evidence="2">Uncharacterized protein</fullName>
    </submittedName>
</protein>
<dbReference type="EMBL" id="FNZF01000007">
    <property type="protein sequence ID" value="SEJ80739.1"/>
    <property type="molecule type" value="Genomic_DNA"/>
</dbReference>
<sequence>MGTPLSGKVNAGLGIVSLIIGLIMFISRFDGSFIFGDQLLSLSFVSLGLALFCASYINKKNTES</sequence>
<dbReference type="Proteomes" id="UP000199200">
    <property type="component" value="Unassembled WGS sequence"/>
</dbReference>
<proteinExistence type="predicted"/>
<dbReference type="AlphaFoldDB" id="A0A1H7BT50"/>
<organism evidence="2 3">
    <name type="scientific">Bhargavaea ginsengi</name>
    <dbReference type="NCBI Taxonomy" id="426757"/>
    <lineage>
        <taxon>Bacteria</taxon>
        <taxon>Bacillati</taxon>
        <taxon>Bacillota</taxon>
        <taxon>Bacilli</taxon>
        <taxon>Bacillales</taxon>
        <taxon>Caryophanaceae</taxon>
        <taxon>Bhargavaea</taxon>
    </lineage>
</organism>
<evidence type="ECO:0000313" key="2">
    <source>
        <dbReference type="EMBL" id="SEJ80739.1"/>
    </source>
</evidence>
<keyword evidence="1" id="KW-0472">Membrane</keyword>
<dbReference type="STRING" id="426757.SAMN04488127_2886"/>
<keyword evidence="3" id="KW-1185">Reference proteome</keyword>
<keyword evidence="1" id="KW-0812">Transmembrane</keyword>
<name>A0A1H7BT50_9BACL</name>
<accession>A0A1H7BT50</accession>
<feature type="transmembrane region" description="Helical" evidence="1">
    <location>
        <begin position="39"/>
        <end position="57"/>
    </location>
</feature>
<evidence type="ECO:0000313" key="3">
    <source>
        <dbReference type="Proteomes" id="UP000199200"/>
    </source>
</evidence>
<feature type="transmembrane region" description="Helical" evidence="1">
    <location>
        <begin position="9"/>
        <end position="27"/>
    </location>
</feature>
<keyword evidence="1" id="KW-1133">Transmembrane helix</keyword>
<evidence type="ECO:0000256" key="1">
    <source>
        <dbReference type="SAM" id="Phobius"/>
    </source>
</evidence>
<reference evidence="3" key="1">
    <citation type="submission" date="2016-10" db="EMBL/GenBank/DDBJ databases">
        <authorList>
            <person name="Varghese N."/>
            <person name="Submissions S."/>
        </authorList>
    </citation>
    <scope>NUCLEOTIDE SEQUENCE [LARGE SCALE GENOMIC DNA]</scope>
    <source>
        <strain evidence="3">CGMCC 1.6763</strain>
    </source>
</reference>